<dbReference type="GO" id="GO:0005886">
    <property type="term" value="C:plasma membrane"/>
    <property type="evidence" value="ECO:0007669"/>
    <property type="project" value="UniProtKB-SubCell"/>
</dbReference>
<feature type="transmembrane region" description="Helical" evidence="9">
    <location>
        <begin position="44"/>
        <end position="61"/>
    </location>
</feature>
<accession>A0A6A9UPN9</accession>
<feature type="transmembrane region" description="Helical" evidence="9">
    <location>
        <begin position="380"/>
        <end position="399"/>
    </location>
</feature>
<keyword evidence="6 9" id="KW-0472">Membrane</keyword>
<evidence type="ECO:0000256" key="2">
    <source>
        <dbReference type="ARBA" id="ARBA00022475"/>
    </source>
</evidence>
<comment type="similarity">
    <text evidence="7">Belongs to the glycosyltransferase 87 family.</text>
</comment>
<dbReference type="GO" id="GO:0016758">
    <property type="term" value="F:hexosyltransferase activity"/>
    <property type="evidence" value="ECO:0007669"/>
    <property type="project" value="InterPro"/>
</dbReference>
<dbReference type="InterPro" id="IPR016570">
    <property type="entry name" value="UCP010361"/>
</dbReference>
<dbReference type="PIRSF" id="PIRSF010361">
    <property type="entry name" value="UCP010361"/>
    <property type="match status" value="1"/>
</dbReference>
<feature type="transmembrane region" description="Helical" evidence="9">
    <location>
        <begin position="298"/>
        <end position="331"/>
    </location>
</feature>
<feature type="transmembrane region" description="Helical" evidence="9">
    <location>
        <begin position="220"/>
        <end position="247"/>
    </location>
</feature>
<comment type="caution">
    <text evidence="10">The sequence shown here is derived from an EMBL/GenBank/DDBJ whole genome shotgun (WGS) entry which is preliminary data.</text>
</comment>
<evidence type="ECO:0000313" key="11">
    <source>
        <dbReference type="Proteomes" id="UP000435304"/>
    </source>
</evidence>
<keyword evidence="4 9" id="KW-0812">Transmembrane</keyword>
<keyword evidence="11" id="KW-1185">Reference proteome</keyword>
<dbReference type="InterPro" id="IPR018584">
    <property type="entry name" value="GT87"/>
</dbReference>
<feature type="region of interest" description="Disordered" evidence="8">
    <location>
        <begin position="467"/>
        <end position="490"/>
    </location>
</feature>
<gene>
    <name evidence="10" type="ORF">GC722_01170</name>
</gene>
<keyword evidence="2" id="KW-1003">Cell membrane</keyword>
<keyword evidence="3" id="KW-0808">Transferase</keyword>
<evidence type="ECO:0000256" key="7">
    <source>
        <dbReference type="ARBA" id="ARBA00024033"/>
    </source>
</evidence>
<protein>
    <submittedName>
        <fullName evidence="10">DUF2029 domain-containing protein</fullName>
    </submittedName>
</protein>
<evidence type="ECO:0000313" key="10">
    <source>
        <dbReference type="EMBL" id="MVA74651.1"/>
    </source>
</evidence>
<sequence length="512" mass="53780">MTSSGPAPAGPDRPTVSDPLARFAAELVGGPSGRHVRPLPSSRVRLVVLVLAALSWLVLVLRQLPCRELPGGAAADRYQAMCYSDIPLLYRLRGLVDGATPYLDSGSYPVLEYPVLTGALLELERLVTVALGAPVGPGLSGDQALVAADLFTGVNVVVLGLLFGVTVAAQVATVPGRPWDAVMVAASPCVMAAGLINWDLLPVALTAAALLAWSRSRPGVAGALIGLGAAAKLYPLLLLGPLVLLCLRARRGRDAAATVLAAAGAWALVNVPVLLLAPDGWLAFWRFNAERGAEFGSLWYVLALAGQPVPALNLVSFGLLGLACAGIALLALRAPRRPRTGQLAFLVVAAFLVTGKVYSPQYVLWLLPLLVLARPRWRDWLVFTTGELVYFVAIWLHLGGWLGPADGGPDVGYWLAVLLRLACEGWVVAVVVRDVWWPHHDPVRVPGVDDPSGGVLDGAPDAPWPWSPARATAPAHAGVPAASNRPAGEGVPIEQVIARIRAGARDGDDAEH</sequence>
<feature type="transmembrane region" description="Helical" evidence="9">
    <location>
        <begin position="343"/>
        <end position="360"/>
    </location>
</feature>
<dbReference type="EMBL" id="WPCU01000003">
    <property type="protein sequence ID" value="MVA74651.1"/>
    <property type="molecule type" value="Genomic_DNA"/>
</dbReference>
<evidence type="ECO:0000256" key="3">
    <source>
        <dbReference type="ARBA" id="ARBA00022679"/>
    </source>
</evidence>
<evidence type="ECO:0000256" key="1">
    <source>
        <dbReference type="ARBA" id="ARBA00004651"/>
    </source>
</evidence>
<evidence type="ECO:0000256" key="9">
    <source>
        <dbReference type="SAM" id="Phobius"/>
    </source>
</evidence>
<evidence type="ECO:0000256" key="4">
    <source>
        <dbReference type="ARBA" id="ARBA00022692"/>
    </source>
</evidence>
<feature type="transmembrane region" description="Helical" evidence="9">
    <location>
        <begin position="144"/>
        <end position="169"/>
    </location>
</feature>
<proteinExistence type="inferred from homology"/>
<dbReference type="RefSeq" id="WP_197429665.1">
    <property type="nucleotide sequence ID" value="NZ_WPCU01000003.1"/>
</dbReference>
<name>A0A6A9UPN9_9ACTN</name>
<comment type="subcellular location">
    <subcellularLocation>
        <location evidence="1">Cell membrane</location>
        <topology evidence="1">Multi-pass membrane protein</topology>
    </subcellularLocation>
</comment>
<dbReference type="AlphaFoldDB" id="A0A6A9UPN9"/>
<reference evidence="10 11" key="1">
    <citation type="submission" date="2019-12" db="EMBL/GenBank/DDBJ databases">
        <title>Auraticoccus cholistani sp. nov., an actinomycete isolated from soil of Cholistan desert.</title>
        <authorList>
            <person name="Cheema M.T."/>
        </authorList>
    </citation>
    <scope>NUCLEOTIDE SEQUENCE [LARGE SCALE GENOMIC DNA]</scope>
    <source>
        <strain evidence="10 11">F435</strain>
    </source>
</reference>
<organism evidence="10 11">
    <name type="scientific">Auraticoccus cholistanensis</name>
    <dbReference type="NCBI Taxonomy" id="2656650"/>
    <lineage>
        <taxon>Bacteria</taxon>
        <taxon>Bacillati</taxon>
        <taxon>Actinomycetota</taxon>
        <taxon>Actinomycetes</taxon>
        <taxon>Propionibacteriales</taxon>
        <taxon>Propionibacteriaceae</taxon>
        <taxon>Auraticoccus</taxon>
    </lineage>
</organism>
<dbReference type="Pfam" id="PF09594">
    <property type="entry name" value="GT87"/>
    <property type="match status" value="1"/>
</dbReference>
<keyword evidence="5 9" id="KW-1133">Transmembrane helix</keyword>
<feature type="compositionally biased region" description="Low complexity" evidence="8">
    <location>
        <begin position="468"/>
        <end position="482"/>
    </location>
</feature>
<evidence type="ECO:0000256" key="6">
    <source>
        <dbReference type="ARBA" id="ARBA00023136"/>
    </source>
</evidence>
<evidence type="ECO:0000256" key="8">
    <source>
        <dbReference type="SAM" id="MobiDB-lite"/>
    </source>
</evidence>
<evidence type="ECO:0000256" key="5">
    <source>
        <dbReference type="ARBA" id="ARBA00022989"/>
    </source>
</evidence>
<feature type="transmembrane region" description="Helical" evidence="9">
    <location>
        <begin position="259"/>
        <end position="278"/>
    </location>
</feature>
<dbReference type="Proteomes" id="UP000435304">
    <property type="component" value="Unassembled WGS sequence"/>
</dbReference>